<dbReference type="InterPro" id="IPR001486">
    <property type="entry name" value="Hemoglobin_trunc"/>
</dbReference>
<gene>
    <name evidence="7" type="ORF">C1280_19560</name>
</gene>
<keyword evidence="2 5" id="KW-0349">Heme</keyword>
<dbReference type="KEGG" id="gog:C1280_19560"/>
<reference evidence="7 8" key="1">
    <citation type="submission" date="2018-01" db="EMBL/GenBank/DDBJ databases">
        <title>G. obscuriglobus.</title>
        <authorList>
            <person name="Franke J."/>
            <person name="Blomberg W."/>
            <person name="Selmecki A."/>
        </authorList>
    </citation>
    <scope>NUCLEOTIDE SEQUENCE [LARGE SCALE GENOMIC DNA]</scope>
    <source>
        <strain evidence="7 8">DSM 5831</strain>
    </source>
</reference>
<keyword evidence="1" id="KW-0813">Transport</keyword>
<feature type="binding site" description="distal binding residue" evidence="5">
    <location>
        <position position="206"/>
    </location>
    <ligand>
        <name>heme</name>
        <dbReference type="ChEBI" id="CHEBI:30413"/>
    </ligand>
    <ligandPart>
        <name>Fe</name>
        <dbReference type="ChEBI" id="CHEBI:18248"/>
    </ligandPart>
</feature>
<dbReference type="EMBL" id="CP025958">
    <property type="protein sequence ID" value="AWM38966.1"/>
    <property type="molecule type" value="Genomic_DNA"/>
</dbReference>
<evidence type="ECO:0000256" key="1">
    <source>
        <dbReference type="ARBA" id="ARBA00022448"/>
    </source>
</evidence>
<keyword evidence="8" id="KW-1185">Reference proteome</keyword>
<evidence type="ECO:0000256" key="2">
    <source>
        <dbReference type="ARBA" id="ARBA00022617"/>
    </source>
</evidence>
<evidence type="ECO:0000256" key="6">
    <source>
        <dbReference type="SAM" id="MobiDB-lite"/>
    </source>
</evidence>
<organism evidence="7 8">
    <name type="scientific">Gemmata obscuriglobus</name>
    <dbReference type="NCBI Taxonomy" id="114"/>
    <lineage>
        <taxon>Bacteria</taxon>
        <taxon>Pseudomonadati</taxon>
        <taxon>Planctomycetota</taxon>
        <taxon>Planctomycetia</taxon>
        <taxon>Gemmatales</taxon>
        <taxon>Gemmataceae</taxon>
        <taxon>Gemmata</taxon>
    </lineage>
</organism>
<feature type="region of interest" description="Disordered" evidence="6">
    <location>
        <begin position="107"/>
        <end position="132"/>
    </location>
</feature>
<evidence type="ECO:0000256" key="4">
    <source>
        <dbReference type="ARBA" id="ARBA00023004"/>
    </source>
</evidence>
<evidence type="ECO:0000256" key="3">
    <source>
        <dbReference type="ARBA" id="ARBA00022723"/>
    </source>
</evidence>
<dbReference type="SUPFAM" id="SSF46458">
    <property type="entry name" value="Globin-like"/>
    <property type="match status" value="1"/>
</dbReference>
<proteinExistence type="predicted"/>
<dbReference type="GO" id="GO:0019825">
    <property type="term" value="F:oxygen binding"/>
    <property type="evidence" value="ECO:0007669"/>
    <property type="project" value="InterPro"/>
</dbReference>
<dbReference type="InterPro" id="IPR012292">
    <property type="entry name" value="Globin/Proto"/>
</dbReference>
<sequence length="265" mass="28636">MLILSGAVGLTRADDKPLDRAELDKRIVRIVYESALLGTEIFNRGGHGECARLYQGTLSAVVPMLDHRPKLQTDAQQRLERAKGLNKAADAAIEMRAALDEIQNTIAPPIKKEPALEPKDTKEPKNTQEPKDAKKVLWDRLGGESVVKAVVHDFALAALEDPKVNFTRGGKYKPSAAALEKSIVDMISDVSGGPFKYSGKSMKEAHKGMAITDAEFDALAVHLVASLKKFKVADPEIAELVKVVAGTREAIVEKAPAPTEKGAKP</sequence>
<dbReference type="InterPro" id="IPR009050">
    <property type="entry name" value="Globin-like_sf"/>
</dbReference>
<dbReference type="GO" id="GO:0020037">
    <property type="term" value="F:heme binding"/>
    <property type="evidence" value="ECO:0007669"/>
    <property type="project" value="InterPro"/>
</dbReference>
<dbReference type="GO" id="GO:0046872">
    <property type="term" value="F:metal ion binding"/>
    <property type="evidence" value="ECO:0007669"/>
    <property type="project" value="UniProtKB-KW"/>
</dbReference>
<dbReference type="SMR" id="A0A2Z3H5Y1"/>
<keyword evidence="3 5" id="KW-0479">Metal-binding</keyword>
<protein>
    <submittedName>
        <fullName evidence="7">Group 1 truncated hemoglobin</fullName>
    </submittedName>
</protein>
<dbReference type="CDD" id="cd00454">
    <property type="entry name" value="TrHb1_N"/>
    <property type="match status" value="1"/>
</dbReference>
<evidence type="ECO:0000313" key="7">
    <source>
        <dbReference type="EMBL" id="AWM38966.1"/>
    </source>
</evidence>
<dbReference type="AlphaFoldDB" id="A0A2Z3H5Y1"/>
<dbReference type="Pfam" id="PF01152">
    <property type="entry name" value="Bac_globin"/>
    <property type="match status" value="1"/>
</dbReference>
<evidence type="ECO:0000313" key="8">
    <source>
        <dbReference type="Proteomes" id="UP000245802"/>
    </source>
</evidence>
<dbReference type="Proteomes" id="UP000245802">
    <property type="component" value="Chromosome"/>
</dbReference>
<name>A0A2Z3H5Y1_9BACT</name>
<keyword evidence="4 5" id="KW-0408">Iron</keyword>
<evidence type="ECO:0000256" key="5">
    <source>
        <dbReference type="PIRSR" id="PIRSR601486-1"/>
    </source>
</evidence>
<dbReference type="Gene3D" id="1.10.490.10">
    <property type="entry name" value="Globins"/>
    <property type="match status" value="1"/>
</dbReference>
<accession>A0A2Z3H5Y1</accession>
<feature type="compositionally biased region" description="Basic and acidic residues" evidence="6">
    <location>
        <begin position="110"/>
        <end position="132"/>
    </location>
</feature>